<dbReference type="PANTHER" id="PTHR24321">
    <property type="entry name" value="DEHYDROGENASES, SHORT CHAIN"/>
    <property type="match status" value="1"/>
</dbReference>
<sequence length="261" mass="27988">MDFQNRVVVVTGGANGIGRAAVESFLTAGAAVAFVDTDKEAGEKLVSRFEANAVHFHPGDIAEEAVLHAFADAVKQRFGKVDYLVNNACISKKGILSDCSYQDFNYVLALGVTAPYLLTSLLVPVFSADASVVNIASSRGFMSQPDTESYSAAKGGILALTHALSVSLAGKARVNSISPGWIDTGSFHKEENYRPDYEAADLLQHPVGRVGVPDDIVQMIRFLCSSAAGFITGQNFTIDGGMSKQMIYHNDHGWTYKPESE</sequence>
<dbReference type="STRING" id="640938.TR210_556"/>
<dbReference type="GO" id="GO:0016491">
    <property type="term" value="F:oxidoreductase activity"/>
    <property type="evidence" value="ECO:0007669"/>
    <property type="project" value="UniProtKB-KW"/>
</dbReference>
<dbReference type="PRINTS" id="PR00080">
    <property type="entry name" value="SDRFAMILY"/>
</dbReference>
<dbReference type="Proteomes" id="UP000199280">
    <property type="component" value="Unassembled WGS sequence"/>
</dbReference>
<keyword evidence="2" id="KW-0560">Oxidoreductase</keyword>
<dbReference type="RefSeq" id="WP_068621354.1">
    <property type="nucleotide sequence ID" value="NZ_FJNB01000003.1"/>
</dbReference>
<evidence type="ECO:0000313" key="5">
    <source>
        <dbReference type="Proteomes" id="UP000076878"/>
    </source>
</evidence>
<keyword evidence="6" id="KW-1185">Reference proteome</keyword>
<evidence type="ECO:0000313" key="3">
    <source>
        <dbReference type="EMBL" id="CZQ86844.1"/>
    </source>
</evidence>
<name>A0A143YE46_9LACT</name>
<dbReference type="SUPFAM" id="SSF51735">
    <property type="entry name" value="NAD(P)-binding Rossmann-fold domains"/>
    <property type="match status" value="1"/>
</dbReference>
<dbReference type="Proteomes" id="UP000076878">
    <property type="component" value="Unassembled WGS sequence"/>
</dbReference>
<evidence type="ECO:0000313" key="4">
    <source>
        <dbReference type="EMBL" id="SEI62634.1"/>
    </source>
</evidence>
<dbReference type="PRINTS" id="PR00081">
    <property type="entry name" value="GDHRDH"/>
</dbReference>
<reference evidence="4 6" key="2">
    <citation type="submission" date="2016-10" db="EMBL/GenBank/DDBJ databases">
        <authorList>
            <person name="Varghese N."/>
            <person name="Submissions S."/>
        </authorList>
    </citation>
    <scope>NUCLEOTIDE SEQUENCE [LARGE SCALE GENOMIC DNA]</scope>
    <source>
        <strain evidence="4 6">DSM 22150</strain>
    </source>
</reference>
<evidence type="ECO:0000256" key="2">
    <source>
        <dbReference type="ARBA" id="ARBA00023002"/>
    </source>
</evidence>
<dbReference type="InterPro" id="IPR002347">
    <property type="entry name" value="SDR_fam"/>
</dbReference>
<evidence type="ECO:0000256" key="1">
    <source>
        <dbReference type="ARBA" id="ARBA00006484"/>
    </source>
</evidence>
<organism evidence="3 5">
    <name type="scientific">Trichococcus ilyis</name>
    <dbReference type="NCBI Taxonomy" id="640938"/>
    <lineage>
        <taxon>Bacteria</taxon>
        <taxon>Bacillati</taxon>
        <taxon>Bacillota</taxon>
        <taxon>Bacilli</taxon>
        <taxon>Lactobacillales</taxon>
        <taxon>Carnobacteriaceae</taxon>
        <taxon>Trichococcus</taxon>
    </lineage>
</organism>
<evidence type="ECO:0000313" key="6">
    <source>
        <dbReference type="Proteomes" id="UP000199280"/>
    </source>
</evidence>
<dbReference type="EMBL" id="FJNB01000003">
    <property type="protein sequence ID" value="CZQ86844.1"/>
    <property type="molecule type" value="Genomic_DNA"/>
</dbReference>
<dbReference type="PANTHER" id="PTHR24321:SF8">
    <property type="entry name" value="ESTRADIOL 17-BETA-DEHYDROGENASE 8-RELATED"/>
    <property type="match status" value="1"/>
</dbReference>
<gene>
    <name evidence="4" type="ORF">SAMN05216375_10232</name>
    <name evidence="3" type="ORF">TR210_556</name>
</gene>
<dbReference type="PROSITE" id="PS00061">
    <property type="entry name" value="ADH_SHORT"/>
    <property type="match status" value="1"/>
</dbReference>
<proteinExistence type="inferred from homology"/>
<dbReference type="Gene3D" id="3.40.50.720">
    <property type="entry name" value="NAD(P)-binding Rossmann-like Domain"/>
    <property type="match status" value="1"/>
</dbReference>
<dbReference type="AlphaFoldDB" id="A0A143YE46"/>
<dbReference type="EMBL" id="FNYT01000002">
    <property type="protein sequence ID" value="SEI62634.1"/>
    <property type="molecule type" value="Genomic_DNA"/>
</dbReference>
<comment type="similarity">
    <text evidence="1">Belongs to the short-chain dehydrogenases/reductases (SDR) family.</text>
</comment>
<dbReference type="GO" id="GO:0008206">
    <property type="term" value="P:bile acid metabolic process"/>
    <property type="evidence" value="ECO:0007669"/>
    <property type="project" value="UniProtKB-ARBA"/>
</dbReference>
<dbReference type="Pfam" id="PF13561">
    <property type="entry name" value="adh_short_C2"/>
    <property type="match status" value="1"/>
</dbReference>
<dbReference type="InterPro" id="IPR036291">
    <property type="entry name" value="NAD(P)-bd_dom_sf"/>
</dbReference>
<dbReference type="InterPro" id="IPR020904">
    <property type="entry name" value="Sc_DH/Rdtase_CS"/>
</dbReference>
<dbReference type="OrthoDB" id="9803333at2"/>
<dbReference type="FunFam" id="3.40.50.720:FF:000084">
    <property type="entry name" value="Short-chain dehydrogenase reductase"/>
    <property type="match status" value="1"/>
</dbReference>
<reference evidence="3 5" key="1">
    <citation type="submission" date="2016-02" db="EMBL/GenBank/DDBJ databases">
        <authorList>
            <person name="Wen L."/>
            <person name="He K."/>
            <person name="Yang H."/>
        </authorList>
    </citation>
    <scope>NUCLEOTIDE SEQUENCE [LARGE SCALE GENOMIC DNA]</scope>
    <source>
        <strain evidence="3">Trichococcus_R210</strain>
    </source>
</reference>
<accession>A0A143YE46</accession>
<protein>
    <submittedName>
        <fullName evidence="4">NAD(P)-dependent dehydrogenase, short-chain alcohol dehydrogenase family</fullName>
    </submittedName>
    <submittedName>
        <fullName evidence="3">Short-chain dehydrogenase/reductase sdr</fullName>
    </submittedName>
</protein>